<feature type="transmembrane region" description="Helical" evidence="20">
    <location>
        <begin position="262"/>
        <end position="284"/>
    </location>
</feature>
<gene>
    <name evidence="22" type="ORF">JL09_g4336</name>
</gene>
<evidence type="ECO:0000256" key="15">
    <source>
        <dbReference type="ARBA" id="ARBA00023329"/>
    </source>
</evidence>
<dbReference type="GO" id="GO:0034045">
    <property type="term" value="C:phagophore assembly site membrane"/>
    <property type="evidence" value="ECO:0007669"/>
    <property type="project" value="UniProtKB-SubCell"/>
</dbReference>
<evidence type="ECO:0000256" key="11">
    <source>
        <dbReference type="ARBA" id="ARBA00023006"/>
    </source>
</evidence>
<dbReference type="GO" id="GO:0034497">
    <property type="term" value="P:protein localization to phagophore assembly site"/>
    <property type="evidence" value="ECO:0007669"/>
    <property type="project" value="TreeGrafter"/>
</dbReference>
<evidence type="ECO:0000256" key="20">
    <source>
        <dbReference type="RuleBase" id="RU364027"/>
    </source>
</evidence>
<evidence type="ECO:0000256" key="14">
    <source>
        <dbReference type="ARBA" id="ARBA00023136"/>
    </source>
</evidence>
<dbReference type="EMBL" id="JQFK01000066">
    <property type="protein sequence ID" value="KGK36510.1"/>
    <property type="molecule type" value="Genomic_DNA"/>
</dbReference>
<dbReference type="GO" id="GO:0030659">
    <property type="term" value="C:cytoplasmic vesicle membrane"/>
    <property type="evidence" value="ECO:0007669"/>
    <property type="project" value="UniProtKB-SubCell"/>
</dbReference>
<reference evidence="23" key="1">
    <citation type="journal article" date="2014" name="Microb. Cell Fact.">
        <title>Exploiting Issatchenkia orientalis SD108 for succinic acid production.</title>
        <authorList>
            <person name="Xiao H."/>
            <person name="Shao Z."/>
            <person name="Jiang Y."/>
            <person name="Dole S."/>
            <person name="Zhao H."/>
        </authorList>
    </citation>
    <scope>NUCLEOTIDE SEQUENCE [LARGE SCALE GENOMIC DNA]</scope>
    <source>
        <strain evidence="23">SD108</strain>
    </source>
</reference>
<dbReference type="PANTHER" id="PTHR13038:SF10">
    <property type="entry name" value="AUTOPHAGY-RELATED PROTEIN 9"/>
    <property type="match status" value="1"/>
</dbReference>
<dbReference type="eggNOG" id="KOG2173">
    <property type="taxonomic scope" value="Eukaryota"/>
</dbReference>
<evidence type="ECO:0000256" key="8">
    <source>
        <dbReference type="ARBA" id="ARBA00022553"/>
    </source>
</evidence>
<evidence type="ECO:0000256" key="21">
    <source>
        <dbReference type="SAM" id="MobiDB-lite"/>
    </source>
</evidence>
<evidence type="ECO:0000256" key="18">
    <source>
        <dbReference type="ARBA" id="ARBA00024621"/>
    </source>
</evidence>
<evidence type="ECO:0000256" key="1">
    <source>
        <dbReference type="ARBA" id="ARBA00004439"/>
    </source>
</evidence>
<evidence type="ECO:0000313" key="23">
    <source>
        <dbReference type="Proteomes" id="UP000029867"/>
    </source>
</evidence>
<evidence type="ECO:0000256" key="13">
    <source>
        <dbReference type="ARBA" id="ARBA00023055"/>
    </source>
</evidence>
<feature type="compositionally biased region" description="Acidic residues" evidence="21">
    <location>
        <begin position="85"/>
        <end position="94"/>
    </location>
</feature>
<accession>A0A099NV83</accession>
<comment type="catalytic activity">
    <reaction evidence="16">
        <text>a 1,2-diacyl-sn-glycero-3-phospho-L-serine(in) = a 1,2-diacyl-sn-glycero-3-phospho-L-serine(out)</text>
        <dbReference type="Rhea" id="RHEA:38663"/>
        <dbReference type="ChEBI" id="CHEBI:57262"/>
    </reaction>
</comment>
<evidence type="ECO:0000256" key="16">
    <source>
        <dbReference type="ARBA" id="ARBA00024479"/>
    </source>
</evidence>
<keyword evidence="9 20" id="KW-0812">Transmembrane</keyword>
<comment type="caution">
    <text evidence="20">Lacks conserved residue(s) required for the propagation of feature annotation.</text>
</comment>
<feature type="transmembrane region" description="Helical" evidence="20">
    <location>
        <begin position="664"/>
        <end position="685"/>
    </location>
</feature>
<keyword evidence="11 20" id="KW-0072">Autophagy</keyword>
<dbReference type="GO" id="GO:0000422">
    <property type="term" value="P:autophagy of mitochondrion"/>
    <property type="evidence" value="ECO:0007669"/>
    <property type="project" value="TreeGrafter"/>
</dbReference>
<evidence type="ECO:0000256" key="3">
    <source>
        <dbReference type="ARBA" id="ARBA00004511"/>
    </source>
</evidence>
<dbReference type="Pfam" id="PF04109">
    <property type="entry name" value="ATG9"/>
    <property type="match status" value="1"/>
</dbReference>
<evidence type="ECO:0000256" key="19">
    <source>
        <dbReference type="ARBA" id="ARBA00024631"/>
    </source>
</evidence>
<keyword evidence="15" id="KW-0968">Cytoplasmic vesicle</keyword>
<dbReference type="HOGENOM" id="CLU_006200_1_0_1"/>
<sequence length="897" mass="103334">MSEDYTKHTFLSRVLGHSEAEQPGLFVNDDDTDMQFSTYPLKDRKVKDLLMSDVSLGNPRQPGRDNDNDRSRRKRSNVSINFNSESEDSSDEEEMASHHSGNNINNDYNGSDVDEKHRLREELELELELGGVGNEVPGSLFFDNNRSDKLDHSLFVKIGKSVMDIGETTLKRAKSFTHKTVEKPALLMNQQPPTFITNMRKHESSSATIQRNVFKARKLPPRERALWMWANVSNLDIFLNNVYEYFLGNGWLCIFVSRCCDLLIIFFVVTLCSCLGNCIDYSMLMNGNVTNLSQVYDGQCYSHISISQKFFYALLGILFVLRVKNCYSELLDLNEIKLFYNYLLDIDDSELQTITWPQIVKKIMILRNQNTNALINENNNDPDLQSKTKLNPHDIANRLMRKENYMIAIFNKNILNKALTFPFFKFHFLTKTLEWNLKLCIFDYLFNDEGQLEPKVLSQQSRLTLIKNLRKRFRVAGLLSIFLSPFLVIYFILYYFLKLFYDVKTNPGLLNARSYSPYAKWKMREYNELPHLFDQRINMSYEYADEYLNLFPKELLDTIFKFISFITGSLVTILVILTVIDHENFLNFEITEGKTVLFYMSALGAIFTVCKNAISDSSARYLFNPETSIKKVAKYTHYLPASWDNRYHTVEVKKQFSQMYNLKMVLIFKELCSLVALPYMLYISLPQSADKIIDFFRDYSVHVDGIGYVCSFAVFKMEQDKDHISFDMRLDRIFDDDTDDKMIKSYVNFVESYGNGGVNNGSRKIQPTSFEADVSRKFSNPAQTLLKRNLNGNSSNTVLKPNFVNTVKNRNDGISNLESHIPASIDRKDGTHTGLSEYVNNLSTSMMIGESFHLGYARANGFIPAETIEEASDDEDMGGMGNSGGVLGLLNQVYKHK</sequence>
<comment type="subcellular location">
    <subcellularLocation>
        <location evidence="1">Cytoplasmic vesicle membrane</location>
        <topology evidence="1">Multi-pass membrane protein</topology>
    </subcellularLocation>
    <subcellularLocation>
        <location evidence="2">Endoplasmic reticulum membrane</location>
        <topology evidence="2">Multi-pass membrane protein</topology>
    </subcellularLocation>
    <subcellularLocation>
        <location evidence="4">Golgi apparatus membrane</location>
        <topology evidence="4">Multi-pass membrane protein</topology>
    </subcellularLocation>
    <subcellularLocation>
        <location evidence="3 20">Preautophagosomal structure membrane</location>
        <topology evidence="3 20">Multi-pass membrane protein</topology>
    </subcellularLocation>
</comment>
<keyword evidence="13 20" id="KW-0445">Lipid transport</keyword>
<comment type="function">
    <text evidence="20">Phospholipid scramblase involved in autophagy. Cycles between the preautophagosomal structure/phagophore assembly site (PAS) and the cytoplasmic vesicle pool and supplies membrane for the growing autophagosome. Lipid scramblase activity plays a key role in preautophagosomal structure/phagophore assembly by distributing the phospholipids that arrive through ATG2 from the cytoplasmic to the luminal leaflet of the bilayer, thereby driving autophagosomal membrane expansion.</text>
</comment>
<dbReference type="GO" id="GO:0005789">
    <property type="term" value="C:endoplasmic reticulum membrane"/>
    <property type="evidence" value="ECO:0007669"/>
    <property type="project" value="UniProtKB-SubCell"/>
</dbReference>
<evidence type="ECO:0000313" key="22">
    <source>
        <dbReference type="EMBL" id="KGK36510.1"/>
    </source>
</evidence>
<feature type="transmembrane region" description="Helical" evidence="20">
    <location>
        <begin position="475"/>
        <end position="497"/>
    </location>
</feature>
<keyword evidence="8" id="KW-0597">Phosphoprotein</keyword>
<comment type="catalytic activity">
    <reaction evidence="17">
        <text>a 1,2-diacyl-sn-glycero-3-phosphoethanolamine(in) = a 1,2-diacyl-sn-glycero-3-phosphoethanolamine(out)</text>
        <dbReference type="Rhea" id="RHEA:38895"/>
        <dbReference type="ChEBI" id="CHEBI:64612"/>
    </reaction>
</comment>
<organism evidence="22 23">
    <name type="scientific">Pichia kudriavzevii</name>
    <name type="common">Yeast</name>
    <name type="synonym">Issatchenkia orientalis</name>
    <dbReference type="NCBI Taxonomy" id="4909"/>
    <lineage>
        <taxon>Eukaryota</taxon>
        <taxon>Fungi</taxon>
        <taxon>Dikarya</taxon>
        <taxon>Ascomycota</taxon>
        <taxon>Saccharomycotina</taxon>
        <taxon>Pichiomycetes</taxon>
        <taxon>Pichiales</taxon>
        <taxon>Pichiaceae</taxon>
        <taxon>Pichia</taxon>
    </lineage>
</organism>
<dbReference type="GO" id="GO:0061709">
    <property type="term" value="P:reticulophagy"/>
    <property type="evidence" value="ECO:0007669"/>
    <property type="project" value="TreeGrafter"/>
</dbReference>
<dbReference type="InterPro" id="IPR007241">
    <property type="entry name" value="Autophagy-rel_prot_9"/>
</dbReference>
<comment type="similarity">
    <text evidence="5 20">Belongs to the ATG9 family.</text>
</comment>
<evidence type="ECO:0000256" key="6">
    <source>
        <dbReference type="ARBA" id="ARBA00018074"/>
    </source>
</evidence>
<protein>
    <recommendedName>
        <fullName evidence="6 20">Autophagy-related protein 9</fullName>
    </recommendedName>
</protein>
<evidence type="ECO:0000256" key="5">
    <source>
        <dbReference type="ARBA" id="ARBA00006185"/>
    </source>
</evidence>
<keyword evidence="10 20" id="KW-1133">Transmembrane helix</keyword>
<dbReference type="GO" id="GO:0000139">
    <property type="term" value="C:Golgi membrane"/>
    <property type="evidence" value="ECO:0007669"/>
    <property type="project" value="UniProtKB-SubCell"/>
</dbReference>
<comment type="catalytic activity">
    <reaction evidence="19">
        <text>a 1,2-diacyl-sn-glycero-3-phosphocholine(in) = a 1,2-diacyl-sn-glycero-3-phosphocholine(out)</text>
        <dbReference type="Rhea" id="RHEA:38571"/>
        <dbReference type="ChEBI" id="CHEBI:57643"/>
    </reaction>
</comment>
<feature type="compositionally biased region" description="Polar residues" evidence="21">
    <location>
        <begin position="99"/>
        <end position="109"/>
    </location>
</feature>
<evidence type="ECO:0000256" key="12">
    <source>
        <dbReference type="ARBA" id="ARBA00023034"/>
    </source>
</evidence>
<keyword evidence="7 20" id="KW-0813">Transport</keyword>
<dbReference type="GO" id="GO:0006869">
    <property type="term" value="P:lipid transport"/>
    <property type="evidence" value="ECO:0007669"/>
    <property type="project" value="UniProtKB-KW"/>
</dbReference>
<evidence type="ECO:0000256" key="9">
    <source>
        <dbReference type="ARBA" id="ARBA00022692"/>
    </source>
</evidence>
<comment type="catalytic activity">
    <reaction evidence="18">
        <text>a 1,2-diacyl-sn-glycero-3-phospho-(1D-myo-inositol-3-phosphate)(in) = a 1,2-diacyl-sn-glycero-3-phospho-(1D-myo-inositol-3-phosphate)(out)</text>
        <dbReference type="Rhea" id="RHEA:67920"/>
        <dbReference type="ChEBI" id="CHEBI:58088"/>
    </reaction>
</comment>
<evidence type="ECO:0000256" key="7">
    <source>
        <dbReference type="ARBA" id="ARBA00022448"/>
    </source>
</evidence>
<keyword evidence="14 20" id="KW-0472">Membrane</keyword>
<dbReference type="AlphaFoldDB" id="A0A099NV83"/>
<dbReference type="GO" id="GO:0005776">
    <property type="term" value="C:autophagosome"/>
    <property type="evidence" value="ECO:0007669"/>
    <property type="project" value="TreeGrafter"/>
</dbReference>
<dbReference type="GO" id="GO:0034727">
    <property type="term" value="P:piecemeal microautophagy of the nucleus"/>
    <property type="evidence" value="ECO:0007669"/>
    <property type="project" value="TreeGrafter"/>
</dbReference>
<keyword evidence="12" id="KW-0333">Golgi apparatus</keyword>
<comment type="caution">
    <text evidence="22">The sequence shown here is derived from an EMBL/GenBank/DDBJ whole genome shotgun (WGS) entry which is preliminary data.</text>
</comment>
<dbReference type="Proteomes" id="UP000029867">
    <property type="component" value="Unassembled WGS sequence"/>
</dbReference>
<evidence type="ECO:0000256" key="10">
    <source>
        <dbReference type="ARBA" id="ARBA00022989"/>
    </source>
</evidence>
<dbReference type="VEuPathDB" id="FungiDB:C5L36_0A07480"/>
<evidence type="ECO:0000256" key="2">
    <source>
        <dbReference type="ARBA" id="ARBA00004477"/>
    </source>
</evidence>
<evidence type="ECO:0000256" key="17">
    <source>
        <dbReference type="ARBA" id="ARBA00024615"/>
    </source>
</evidence>
<feature type="transmembrane region" description="Helical" evidence="20">
    <location>
        <begin position="559"/>
        <end position="580"/>
    </location>
</feature>
<evidence type="ECO:0000256" key="4">
    <source>
        <dbReference type="ARBA" id="ARBA00004653"/>
    </source>
</evidence>
<proteinExistence type="inferred from homology"/>
<dbReference type="PANTHER" id="PTHR13038">
    <property type="entry name" value="APG9 AUTOPHAGY 9"/>
    <property type="match status" value="1"/>
</dbReference>
<name>A0A099NV83_PICKU</name>
<feature type="region of interest" description="Disordered" evidence="21">
    <location>
        <begin position="52"/>
        <end position="112"/>
    </location>
</feature>